<dbReference type="AlphaFoldDB" id="A0A1G9H444"/>
<sequence length="805" mass="87487">MADLRAYQPSFTAGVLSPALWARVDLAKYATGLKTALNLFIHPHGGASNRAGTEFVRELKNSTHLGNLIPFQFNTEQSYILEFGSLYFRVFRDGAVILSGAVPYEVVTPYVSADLDELVFVQEADVMYIVHPSYAVRKIERLADDNWTLTEVDFAPATAAPTGLVGAAIYSLPRGDGATVGYAVTAVNSSGDESAVSASDAEFFRHGEPAGRYLKMVWNPVVGAERYRVYKTSGDGDEGFIGEAVQTEFETISVQGDPTDLAPGVADPGAPATPTGFVVTSEFGKDLVYVVSAVDDDTGEESLPSNEFTLKNDMSFKGNKNRLSWNAVAGASAYIVYRNDNGLFGYIGRSESTTFTDENIVADIADGPQTARNPFVGAGNYPRCVTFVEQRLGLFSTENDPQAAWLSQSANYENFGVSSPAKASDAVTFRIRARQVNEIRSALPIRGLMLLTSGAEWVVSGGSQSDAITPSAIKIENQGFRGAARVQPVVVGNTVLFPQDRGCVIRDFSYEFAQDSFTGKDLTILARHLFENKNIKSWAFAQAPYSMVWVVMDDGSLVTLTYLKEHDIWAWTHHESGPDNDAVFENVAVVAEGNEDVPYFIVKRTINGVSKRYIERLHSRTFTTVEDAFFVDCGLTYEGAAATVISGLGHLVGQSVVALANGNVVRNLTVSVGGTVTLPNAATKAHIGLPMTAALQTLDLDLGQVRGLGTVQGRLKTNSEVTLRVQDTRGIFLGPRDGGRDDPNTLVEYKQRSTEAWNEAIQLYTGDLRITPHWDWTDGGNIWIKQFDPLPMTILALMPDVTLGR</sequence>
<evidence type="ECO:0000313" key="1">
    <source>
        <dbReference type="EMBL" id="SDL07233.1"/>
    </source>
</evidence>
<evidence type="ECO:0000313" key="2">
    <source>
        <dbReference type="Proteomes" id="UP000198894"/>
    </source>
</evidence>
<reference evidence="2" key="1">
    <citation type="submission" date="2016-10" db="EMBL/GenBank/DDBJ databases">
        <authorList>
            <person name="Varghese N."/>
            <person name="Submissions S."/>
        </authorList>
    </citation>
    <scope>NUCLEOTIDE SEQUENCE [LARGE SCALE GENOMIC DNA]</scope>
    <source>
        <strain evidence="2">CGMCC 1.11022</strain>
    </source>
</reference>
<accession>A0A1G9H444</accession>
<proteinExistence type="predicted"/>
<dbReference type="Pfam" id="PF25675">
    <property type="entry name" value="Phage_nozzle"/>
    <property type="match status" value="1"/>
</dbReference>
<protein>
    <submittedName>
        <fullName evidence="1">Uncharacterized protein</fullName>
    </submittedName>
</protein>
<dbReference type="EMBL" id="FNEE01000026">
    <property type="protein sequence ID" value="SDL07233.1"/>
    <property type="molecule type" value="Genomic_DNA"/>
</dbReference>
<name>A0A1G9H444_9HYPH</name>
<organism evidence="1 2">
    <name type="scientific">Mesorhizobium muleiense</name>
    <dbReference type="NCBI Taxonomy" id="1004279"/>
    <lineage>
        <taxon>Bacteria</taxon>
        <taxon>Pseudomonadati</taxon>
        <taxon>Pseudomonadota</taxon>
        <taxon>Alphaproteobacteria</taxon>
        <taxon>Hyphomicrobiales</taxon>
        <taxon>Phyllobacteriaceae</taxon>
        <taxon>Mesorhizobium</taxon>
    </lineage>
</organism>
<dbReference type="RefSeq" id="WP_244529159.1">
    <property type="nucleotide sequence ID" value="NZ_FNEE01000026.1"/>
</dbReference>
<gene>
    <name evidence="1" type="ORF">SAMN05428953_12651</name>
</gene>
<dbReference type="InterPro" id="IPR058003">
    <property type="entry name" value="Phage_gp12"/>
</dbReference>
<dbReference type="Proteomes" id="UP000198894">
    <property type="component" value="Unassembled WGS sequence"/>
</dbReference>
<keyword evidence="2" id="KW-1185">Reference proteome</keyword>